<gene>
    <name evidence="2" type="ORF">CPBF424_06640</name>
</gene>
<accession>A0AA46C5S9</accession>
<name>A0AA46C5S9_9XANT</name>
<evidence type="ECO:0000313" key="2">
    <source>
        <dbReference type="EMBL" id="SUZ26902.1"/>
    </source>
</evidence>
<dbReference type="EMBL" id="UIHB01000001">
    <property type="protein sequence ID" value="SUZ26902.1"/>
    <property type="molecule type" value="Genomic_DNA"/>
</dbReference>
<evidence type="ECO:0000313" key="3">
    <source>
        <dbReference type="Proteomes" id="UP000254168"/>
    </source>
</evidence>
<feature type="region of interest" description="Disordered" evidence="1">
    <location>
        <begin position="138"/>
        <end position="205"/>
    </location>
</feature>
<reference evidence="2 3" key="1">
    <citation type="submission" date="2018-06" db="EMBL/GenBank/DDBJ databases">
        <authorList>
            <person name="Pothier F. J."/>
        </authorList>
    </citation>
    <scope>NUCLEOTIDE SEQUENCE [LARGE SCALE GENOMIC DNA]</scope>
    <source>
        <strain evidence="2 3">CPBF 424</strain>
    </source>
</reference>
<evidence type="ECO:0000256" key="1">
    <source>
        <dbReference type="SAM" id="MobiDB-lite"/>
    </source>
</evidence>
<organism evidence="2 3">
    <name type="scientific">Xanthomonas euroxanthea</name>
    <dbReference type="NCBI Taxonomy" id="2259622"/>
    <lineage>
        <taxon>Bacteria</taxon>
        <taxon>Pseudomonadati</taxon>
        <taxon>Pseudomonadota</taxon>
        <taxon>Gammaproteobacteria</taxon>
        <taxon>Lysobacterales</taxon>
        <taxon>Lysobacteraceae</taxon>
        <taxon>Xanthomonas</taxon>
    </lineage>
</organism>
<protein>
    <submittedName>
        <fullName evidence="2">Uncharacterized protein</fullName>
    </submittedName>
</protein>
<dbReference type="AlphaFoldDB" id="A0AA46C5S9"/>
<feature type="compositionally biased region" description="Polar residues" evidence="1">
    <location>
        <begin position="144"/>
        <end position="172"/>
    </location>
</feature>
<keyword evidence="3" id="KW-1185">Reference proteome</keyword>
<dbReference type="Proteomes" id="UP000254168">
    <property type="component" value="Unassembled WGS sequence"/>
</dbReference>
<comment type="caution">
    <text evidence="2">The sequence shown here is derived from an EMBL/GenBank/DDBJ whole genome shotgun (WGS) entry which is preliminary data.</text>
</comment>
<sequence length="205" mass="21850">MCPVCMPPSGSSHVPGARGSCQLLQGGEPAVVQAALGAMHASFCKAADKWPGSQANASAPACCEGARSAVRGLAAGPLPAHHRRTRRKYVLVGSGAASMPLKVPRRWAGKDQSRWRCVWCKQGMACVVRITLRPISAPCKPSGRQASNTQPANVSSAHRMSSNTFSRKQPTNCLVRCPRRSRDRVAAWRPPPSPQGGVHGVSRER</sequence>
<proteinExistence type="predicted"/>